<name>A0A6H5HZY7_9HYME</name>
<dbReference type="EMBL" id="CADCXV010000324">
    <property type="protein sequence ID" value="CAB0029488.1"/>
    <property type="molecule type" value="Genomic_DNA"/>
</dbReference>
<proteinExistence type="predicted"/>
<evidence type="ECO:0000313" key="3">
    <source>
        <dbReference type="EMBL" id="CAB0029488.1"/>
    </source>
</evidence>
<feature type="coiled-coil region" evidence="1">
    <location>
        <begin position="352"/>
        <end position="379"/>
    </location>
</feature>
<gene>
    <name evidence="3" type="ORF">TBRA_LOCUS1524</name>
</gene>
<evidence type="ECO:0000256" key="1">
    <source>
        <dbReference type="SAM" id="Coils"/>
    </source>
</evidence>
<evidence type="ECO:0008006" key="5">
    <source>
        <dbReference type="Google" id="ProtNLM"/>
    </source>
</evidence>
<protein>
    <recommendedName>
        <fullName evidence="5">C2H2-type domain-containing protein</fullName>
    </recommendedName>
</protein>
<dbReference type="Proteomes" id="UP000479190">
    <property type="component" value="Unassembled WGS sequence"/>
</dbReference>
<dbReference type="OrthoDB" id="6602337at2759"/>
<keyword evidence="1" id="KW-0175">Coiled coil</keyword>
<dbReference type="AlphaFoldDB" id="A0A6H5HZY7"/>
<sequence>MKLYLLLIDVMLFETKKPWCCSFFYDFFLMTILKRTRPLYSKDDEDYIDEGKQNEEEEEDVEEEEGNVKQYEELPFHYVLIKNLSALLSSQLSRTRKKCHICERCLQVFYTSKRLKDHEKYCSLMKICKTKLPKPGAQVYFKDYKKQLRQPFVLYADFEAIIKPENNNNSNIVSSHEAFSVGYFQKCEFDDKQTKYMDLAKFNYIAKNKYPPSVKPANLELNVDHMISGLRTVHTKYGDKVVADLEYADIGKKTMFLPNHLSATLQKNEEFFDELCEAAQKYQLFCRHHGNGILELKNPEVHAIRCLLAMRSRHRVQIRHRQYFAISLIAYQSPRLSALGATGSLIGGAAGVAKAINQVKAARNELAEMKRHNRSMEAVSIGKAPYAWKKLSRKYQRYNLNRELTHHGLEWDSARRLAPTAPPPAAAAQMGYRTPWVAARSAAVSALKASSCSRGCFQFRCASAVHKAALYSSKKKKRKRKNRAVAANAPRRAREKNPQRSEPSLRQSVCIMSRVSKILLLLLVMTISLNVSVAQEYEEGHCRRCSCDGPNANLVFDQHSYDKESYVQVVCSTHFPHEGLTLCKASNVKLELSNVGEKEKSKKECSLLVETGRKPLKPDAMKLLRFGEDKAILSWQIQPEHERSNMTGSWLLSVLHFEGCRQYRPDSVRTTNYTAASIVVYDNTFDVVVSSLEPDSPCAIPASGLNVPRCRFSFNDQAEPTSAKPSFWFHQIARDDDMILTPLEPRSPGSGHLLIDTFVPNDGTNRSRTRASIVQPDGTVLPLRVYTVSGYYQADPHDGVAYSTANGLIGICTESNDDEFTCSQFDRQGRPTLEVTFSFPHWTWHEFAVTNRASELGAGMLMLRYQCVDMRYNCYSQKGAHTAIQKIERDGSVKDMIYEPYRTYSCDRSRYRAGAQLWEHSPPGQICFTQVCHNKPKKTETSGISRVVLYVTNPAVEDINGITRARLLYSTRCSAPKEHNTPHKLGSEKKIGSPLEKKLKKKEGLKYFNIEKFSSLLSATSLRTSTRSSAGSPPASIHRAAAKRDDVAIWKLGKRVSAAAVYTHERARQRRQRIYISEAGGDPLFSRLFSPLRAFVHGSPRTGVSTAKSHQCAIKHNKPQSRCHTPYTIPRN</sequence>
<dbReference type="PANTHER" id="PTHR31511:SF12">
    <property type="entry name" value="RHO TERMINATION FACTOR N-TERMINAL DOMAIN-CONTAINING PROTEIN"/>
    <property type="match status" value="1"/>
</dbReference>
<reference evidence="3 4" key="1">
    <citation type="submission" date="2020-02" db="EMBL/GenBank/DDBJ databases">
        <authorList>
            <person name="Ferguson B K."/>
        </authorList>
    </citation>
    <scope>NUCLEOTIDE SEQUENCE [LARGE SCALE GENOMIC DNA]</scope>
</reference>
<feature type="region of interest" description="Disordered" evidence="2">
    <location>
        <begin position="472"/>
        <end position="503"/>
    </location>
</feature>
<accession>A0A6H5HZY7</accession>
<evidence type="ECO:0000256" key="2">
    <source>
        <dbReference type="SAM" id="MobiDB-lite"/>
    </source>
</evidence>
<evidence type="ECO:0000313" key="4">
    <source>
        <dbReference type="Proteomes" id="UP000479190"/>
    </source>
</evidence>
<dbReference type="PANTHER" id="PTHR31511">
    <property type="entry name" value="PROTEIN CBG23764"/>
    <property type="match status" value="1"/>
</dbReference>
<organism evidence="3 4">
    <name type="scientific">Trichogramma brassicae</name>
    <dbReference type="NCBI Taxonomy" id="86971"/>
    <lineage>
        <taxon>Eukaryota</taxon>
        <taxon>Metazoa</taxon>
        <taxon>Ecdysozoa</taxon>
        <taxon>Arthropoda</taxon>
        <taxon>Hexapoda</taxon>
        <taxon>Insecta</taxon>
        <taxon>Pterygota</taxon>
        <taxon>Neoptera</taxon>
        <taxon>Endopterygota</taxon>
        <taxon>Hymenoptera</taxon>
        <taxon>Apocrita</taxon>
        <taxon>Proctotrupomorpha</taxon>
        <taxon>Chalcidoidea</taxon>
        <taxon>Trichogrammatidae</taxon>
        <taxon>Trichogramma</taxon>
    </lineage>
</organism>
<keyword evidence="4" id="KW-1185">Reference proteome</keyword>
<feature type="compositionally biased region" description="Basic residues" evidence="2">
    <location>
        <begin position="473"/>
        <end position="483"/>
    </location>
</feature>